<dbReference type="SUPFAM" id="SSF52266">
    <property type="entry name" value="SGNH hydrolase"/>
    <property type="match status" value="1"/>
</dbReference>
<dbReference type="EMBL" id="LSSN01001405">
    <property type="protein sequence ID" value="OMJ19766.1"/>
    <property type="molecule type" value="Genomic_DNA"/>
</dbReference>
<dbReference type="OrthoDB" id="1600564at2759"/>
<dbReference type="InterPro" id="IPR051058">
    <property type="entry name" value="GDSL_Est/Lipase"/>
</dbReference>
<reference evidence="2 3" key="1">
    <citation type="submission" date="2017-01" db="EMBL/GenBank/DDBJ databases">
        <authorList>
            <person name="Mah S.A."/>
            <person name="Swanson W.J."/>
            <person name="Moy G.W."/>
            <person name="Vacquier V.D."/>
        </authorList>
    </citation>
    <scope>NUCLEOTIDE SEQUENCE [LARGE SCALE GENOMIC DNA]</scope>
    <source>
        <strain evidence="2 3">GSMNP</strain>
    </source>
</reference>
<comment type="caution">
    <text evidence="2">The sequence shown here is derived from an EMBL/GenBank/DDBJ whole genome shotgun (WGS) entry which is preliminary data.</text>
</comment>
<name>A0A1R1XZ19_9FUNG</name>
<dbReference type="InterPro" id="IPR001087">
    <property type="entry name" value="GDSL"/>
</dbReference>
<organism evidence="2 3">
    <name type="scientific">Smittium culicis</name>
    <dbReference type="NCBI Taxonomy" id="133412"/>
    <lineage>
        <taxon>Eukaryota</taxon>
        <taxon>Fungi</taxon>
        <taxon>Fungi incertae sedis</taxon>
        <taxon>Zoopagomycota</taxon>
        <taxon>Kickxellomycotina</taxon>
        <taxon>Harpellomycetes</taxon>
        <taxon>Harpellales</taxon>
        <taxon>Legeriomycetaceae</taxon>
        <taxon>Smittium</taxon>
    </lineage>
</organism>
<proteinExistence type="predicted"/>
<dbReference type="InterPro" id="IPR036514">
    <property type="entry name" value="SGNH_hydro_sf"/>
</dbReference>
<keyword evidence="1" id="KW-0378">Hydrolase</keyword>
<dbReference type="Pfam" id="PF00657">
    <property type="entry name" value="Lipase_GDSL"/>
    <property type="match status" value="1"/>
</dbReference>
<protein>
    <submittedName>
        <fullName evidence="2">GDSL esterase/lipase</fullName>
    </submittedName>
</protein>
<sequence>MPEYVKRMVVFGDSNADTGNMLKLSNGTSPGPESFKGRYCEGLIFTDLLSEKYNIQLETLAYGGATINNDNVSRTIKTGNDLVCVPGAKQQILKYFAAQHETSTATDLHANSSEKPEPHSSKISKCYLLYVGSNDFTSEMLPDLFSETKRLSSIERAAEVRSLVDLLVRSTSETKVKIIVVGMRPREDYPGIVSACSKQDSKFSRESVQSGVVEFNTELKSLIDDAISIHSSKASIVFYDIYSRMKQIASNLDMFGFNNDISKTFSQNSSSANNTTDPVTSDFLFWDSYHLGHKAQILIMKDLENLAPDYFS</sequence>
<dbReference type="Gene3D" id="3.40.50.1110">
    <property type="entry name" value="SGNH hydrolase"/>
    <property type="match status" value="1"/>
</dbReference>
<evidence type="ECO:0000256" key="1">
    <source>
        <dbReference type="ARBA" id="ARBA00022801"/>
    </source>
</evidence>
<dbReference type="PANTHER" id="PTHR45648:SF22">
    <property type="entry name" value="GDSL LIPASE_ACYLHYDROLASE FAMILY PROTEIN (AFU_ORTHOLOGUE AFUA_4G14700)"/>
    <property type="match status" value="1"/>
</dbReference>
<evidence type="ECO:0000313" key="2">
    <source>
        <dbReference type="EMBL" id="OMJ19766.1"/>
    </source>
</evidence>
<dbReference type="Proteomes" id="UP000187283">
    <property type="component" value="Unassembled WGS sequence"/>
</dbReference>
<dbReference type="PANTHER" id="PTHR45648">
    <property type="entry name" value="GDSL LIPASE/ACYLHYDROLASE FAMILY PROTEIN (AFU_ORTHOLOGUE AFUA_4G14700)"/>
    <property type="match status" value="1"/>
</dbReference>
<dbReference type="STRING" id="133412.A0A1R1XZ19"/>
<accession>A0A1R1XZ19</accession>
<dbReference type="AlphaFoldDB" id="A0A1R1XZ19"/>
<gene>
    <name evidence="2" type="ORF">AYI70_g4531</name>
</gene>
<evidence type="ECO:0000313" key="3">
    <source>
        <dbReference type="Proteomes" id="UP000187283"/>
    </source>
</evidence>
<keyword evidence="3" id="KW-1185">Reference proteome</keyword>
<dbReference type="GO" id="GO:0016788">
    <property type="term" value="F:hydrolase activity, acting on ester bonds"/>
    <property type="evidence" value="ECO:0007669"/>
    <property type="project" value="InterPro"/>
</dbReference>